<gene>
    <name evidence="2" type="ORF">QG37_00983</name>
</gene>
<dbReference type="AlphaFoldDB" id="A0A0L0P5J6"/>
<dbReference type="InterPro" id="IPR036273">
    <property type="entry name" value="CRAL/TRIO_N_dom_sf"/>
</dbReference>
<dbReference type="SUPFAM" id="SSF52087">
    <property type="entry name" value="CRAL/TRIO domain"/>
    <property type="match status" value="1"/>
</dbReference>
<name>A0A0L0P5J6_CANAR</name>
<dbReference type="PANTHER" id="PTHR46590:SF1">
    <property type="entry name" value="PHOSPHATIDYLINOSITOL TRANSFER PROTEIN CSR1"/>
    <property type="match status" value="1"/>
</dbReference>
<dbReference type="SMART" id="SM00516">
    <property type="entry name" value="SEC14"/>
    <property type="match status" value="1"/>
</dbReference>
<dbReference type="CDD" id="cd00170">
    <property type="entry name" value="SEC14"/>
    <property type="match status" value="1"/>
</dbReference>
<dbReference type="VEuPathDB" id="FungiDB:QG37_00983"/>
<dbReference type="VEuPathDB" id="FungiDB:CJJ07_001868"/>
<evidence type="ECO:0000259" key="1">
    <source>
        <dbReference type="PROSITE" id="PS50191"/>
    </source>
</evidence>
<dbReference type="SUPFAM" id="SSF46938">
    <property type="entry name" value="CRAL/TRIO N-terminal domain"/>
    <property type="match status" value="1"/>
</dbReference>
<dbReference type="InterPro" id="IPR052432">
    <property type="entry name" value="PITP/CRAL-TRIO"/>
</dbReference>
<dbReference type="InterPro" id="IPR001251">
    <property type="entry name" value="CRAL-TRIO_dom"/>
</dbReference>
<dbReference type="Gene3D" id="3.40.525.10">
    <property type="entry name" value="CRAL-TRIO lipid binding domain"/>
    <property type="match status" value="1"/>
</dbReference>
<sequence>MTIKEVRPDRVWSIEGEHEIVFKQVWAICLKSFGYDMDEYTYEQILDPKTFVSGKAPNELPDILDTAVESQCPPITQRTRKNYKQMVGKAVLHKGEFDDSIKNPKDVWHKIAKFNIPRLHQAYLVTPRNDSPDNDILRFVRARKFKVEDIIHMALKCLDWKSTAYPVEKWLAAGDYEISKDKNLEQLAEAFTMGKVYLRGHDREGGPICVIRVRKHFGSQCPHHDFERFIVLMLEWFRLGLRPYTTGCDGANILFDLTGISLKNIDLHAVKFLAKAFEANYPECLHAIWIHNAPWVFFTVWKLIRGWLDPVVASKIHFTNSVEDLEKFTDRKYIPEFVGGNDKYHPKYVPPTEESAATKPKDEKFEKLIERREELLRYFIETTLAWIKAATKEESTKLMKLKILLGAELAKNYVQLDPYIRTRGQFDRDKTIKVGV</sequence>
<dbReference type="InterPro" id="IPR036865">
    <property type="entry name" value="CRAL-TRIO_dom_sf"/>
</dbReference>
<dbReference type="SMR" id="A0A0L0P5J6"/>
<dbReference type="Proteomes" id="UP000037122">
    <property type="component" value="Unassembled WGS sequence"/>
</dbReference>
<evidence type="ECO:0000313" key="2">
    <source>
        <dbReference type="EMBL" id="KNE01648.1"/>
    </source>
</evidence>
<dbReference type="VEuPathDB" id="FungiDB:B9J08_004900"/>
<dbReference type="VEuPathDB" id="FungiDB:CJI96_0003690"/>
<dbReference type="EMBL" id="LGST01000008">
    <property type="protein sequence ID" value="KNE01648.1"/>
    <property type="molecule type" value="Genomic_DNA"/>
</dbReference>
<dbReference type="VEuPathDB" id="FungiDB:CJJ09_004471"/>
<protein>
    <recommendedName>
        <fullName evidence="1">CRAL-TRIO domain-containing protein</fullName>
    </recommendedName>
</protein>
<comment type="caution">
    <text evidence="2">The sequence shown here is derived from an EMBL/GenBank/DDBJ whole genome shotgun (WGS) entry which is preliminary data.</text>
</comment>
<dbReference type="Pfam" id="PF03765">
    <property type="entry name" value="CRAL_TRIO_N"/>
    <property type="match status" value="1"/>
</dbReference>
<reference evidence="3" key="1">
    <citation type="journal article" date="2015" name="BMC Genomics">
        <title>Draft genome of a commonly misdiagnosed multidrug resistant pathogen Candida auris.</title>
        <authorList>
            <person name="Chatterjee S."/>
            <person name="Alampalli S.V."/>
            <person name="Nageshan R.K."/>
            <person name="Chettiar S.T."/>
            <person name="Joshi S."/>
            <person name="Tatu U.S."/>
        </authorList>
    </citation>
    <scope>NUCLEOTIDE SEQUENCE [LARGE SCALE GENOMIC DNA]</scope>
    <source>
        <strain evidence="3">6684</strain>
    </source>
</reference>
<feature type="domain" description="CRAL-TRIO" evidence="1">
    <location>
        <begin position="184"/>
        <end position="346"/>
    </location>
</feature>
<organism evidence="2 3">
    <name type="scientific">Candidozyma auris</name>
    <name type="common">Yeast</name>
    <name type="synonym">Candida auris</name>
    <dbReference type="NCBI Taxonomy" id="498019"/>
    <lineage>
        <taxon>Eukaryota</taxon>
        <taxon>Fungi</taxon>
        <taxon>Dikarya</taxon>
        <taxon>Ascomycota</taxon>
        <taxon>Saccharomycotina</taxon>
        <taxon>Pichiomycetes</taxon>
        <taxon>Metschnikowiaceae</taxon>
        <taxon>Candidozyma</taxon>
    </lineage>
</organism>
<dbReference type="PANTHER" id="PTHR46590">
    <property type="entry name" value="PHOSPHATIDYLINOSITOL TRANSFER PROTEIN CSR1-RELATED"/>
    <property type="match status" value="1"/>
</dbReference>
<dbReference type="VEuPathDB" id="FungiDB:CJI97_004984"/>
<evidence type="ECO:0000313" key="3">
    <source>
        <dbReference type="Proteomes" id="UP000037122"/>
    </source>
</evidence>
<dbReference type="InterPro" id="IPR011074">
    <property type="entry name" value="CRAL/TRIO_N_dom"/>
</dbReference>
<dbReference type="PROSITE" id="PS50191">
    <property type="entry name" value="CRAL_TRIO"/>
    <property type="match status" value="1"/>
</dbReference>
<accession>A0A0L0P5J6</accession>
<proteinExistence type="predicted"/>
<dbReference type="Pfam" id="PF00650">
    <property type="entry name" value="CRAL_TRIO"/>
    <property type="match status" value="1"/>
</dbReference>
<dbReference type="SMART" id="SM01100">
    <property type="entry name" value="CRAL_TRIO_N"/>
    <property type="match status" value="1"/>
</dbReference>